<dbReference type="InterPro" id="IPR002048">
    <property type="entry name" value="EF_hand_dom"/>
</dbReference>
<feature type="domain" description="EF-hand" evidence="6">
    <location>
        <begin position="56"/>
        <end position="91"/>
    </location>
</feature>
<keyword evidence="2" id="KW-0479">Metal-binding</keyword>
<dbReference type="PROSITE" id="PS00018">
    <property type="entry name" value="EF_HAND_1"/>
    <property type="match status" value="2"/>
</dbReference>
<evidence type="ECO:0000259" key="6">
    <source>
        <dbReference type="PROSITE" id="PS50222"/>
    </source>
</evidence>
<dbReference type="AlphaFoldDB" id="A0A813FJ45"/>
<accession>A0A813FJ45</accession>
<proteinExistence type="predicted"/>
<feature type="non-terminal residue" evidence="7">
    <location>
        <position position="1"/>
    </location>
</feature>
<dbReference type="InterPro" id="IPR018247">
    <property type="entry name" value="EF_Hand_1_Ca_BS"/>
</dbReference>
<keyword evidence="8" id="KW-1185">Reference proteome</keyword>
<evidence type="ECO:0000256" key="4">
    <source>
        <dbReference type="ARBA" id="ARBA00022837"/>
    </source>
</evidence>
<organism evidence="7 8">
    <name type="scientific">Polarella glacialis</name>
    <name type="common">Dinoflagellate</name>
    <dbReference type="NCBI Taxonomy" id="89957"/>
    <lineage>
        <taxon>Eukaryota</taxon>
        <taxon>Sar</taxon>
        <taxon>Alveolata</taxon>
        <taxon>Dinophyceae</taxon>
        <taxon>Suessiales</taxon>
        <taxon>Suessiaceae</taxon>
        <taxon>Polarella</taxon>
    </lineage>
</organism>
<evidence type="ECO:0000313" key="8">
    <source>
        <dbReference type="Proteomes" id="UP000654075"/>
    </source>
</evidence>
<evidence type="ECO:0000256" key="5">
    <source>
        <dbReference type="ARBA" id="ARBA00022990"/>
    </source>
</evidence>
<comment type="caution">
    <text evidence="7">The sequence shown here is derived from an EMBL/GenBank/DDBJ whole genome shotgun (WGS) entry which is preliminary data.</text>
</comment>
<dbReference type="PROSITE" id="PS50222">
    <property type="entry name" value="EF_HAND_2"/>
    <property type="match status" value="2"/>
</dbReference>
<dbReference type="CDD" id="cd00051">
    <property type="entry name" value="EFh"/>
    <property type="match status" value="1"/>
</dbReference>
<dbReference type="Gene3D" id="1.10.238.10">
    <property type="entry name" value="EF-hand"/>
    <property type="match status" value="2"/>
</dbReference>
<dbReference type="GO" id="GO:0005509">
    <property type="term" value="F:calcium ion binding"/>
    <property type="evidence" value="ECO:0007669"/>
    <property type="project" value="InterPro"/>
</dbReference>
<dbReference type="Proteomes" id="UP000654075">
    <property type="component" value="Unassembled WGS sequence"/>
</dbReference>
<evidence type="ECO:0000256" key="2">
    <source>
        <dbReference type="ARBA" id="ARBA00022723"/>
    </source>
</evidence>
<dbReference type="InterPro" id="IPR050230">
    <property type="entry name" value="CALM/Myosin/TropC-like"/>
</dbReference>
<keyword evidence="5" id="KW-0007">Acetylation</keyword>
<dbReference type="Pfam" id="PF13833">
    <property type="entry name" value="EF-hand_8"/>
    <property type="match status" value="2"/>
</dbReference>
<reference evidence="7" key="1">
    <citation type="submission" date="2021-02" db="EMBL/GenBank/DDBJ databases">
        <authorList>
            <person name="Dougan E. K."/>
            <person name="Rhodes N."/>
            <person name="Thang M."/>
            <person name="Chan C."/>
        </authorList>
    </citation>
    <scope>NUCLEOTIDE SEQUENCE</scope>
</reference>
<dbReference type="PANTHER" id="PTHR23048">
    <property type="entry name" value="MYOSIN LIGHT CHAIN 1, 3"/>
    <property type="match status" value="1"/>
</dbReference>
<dbReference type="EMBL" id="CAJNNV010024751">
    <property type="protein sequence ID" value="CAE8610563.1"/>
    <property type="molecule type" value="Genomic_DNA"/>
</dbReference>
<dbReference type="PANTHER" id="PTHR23048:SF0">
    <property type="entry name" value="CALMODULIN LIKE 3"/>
    <property type="match status" value="1"/>
</dbReference>
<keyword evidence="4" id="KW-0106">Calcium</keyword>
<sequence>DLYLGEERPATAGFADSDAKGFKGVFELYDKGGSGLKARKLWHIMGSLGFQFCSIGEQKELIQWVKEEDRDRSGSIDFQEFMHLLRRITEKSRLEGRRREHRLISESGMALEEAEEWLGVFQGAVGISSSAQGQGEASIHIQDMRELFEQIGLKWDADSARQMKAWLKEVDEDTNGRIDFGEFCSLVQRMWDSNFADIKRISAEVLAQTAVGKTLDTPRPLAAALDIRSSSKDRSCNDNNDSGHSGLLRNGHRSWVAALAEAADRALALSRHAAEGAPGGAVSLES</sequence>
<evidence type="ECO:0000256" key="3">
    <source>
        <dbReference type="ARBA" id="ARBA00022737"/>
    </source>
</evidence>
<evidence type="ECO:0000256" key="1">
    <source>
        <dbReference type="ARBA" id="ARBA00020786"/>
    </source>
</evidence>
<dbReference type="OrthoDB" id="444540at2759"/>
<protein>
    <recommendedName>
        <fullName evidence="1">Calmodulin</fullName>
    </recommendedName>
</protein>
<dbReference type="GO" id="GO:0016460">
    <property type="term" value="C:myosin II complex"/>
    <property type="evidence" value="ECO:0007669"/>
    <property type="project" value="TreeGrafter"/>
</dbReference>
<evidence type="ECO:0000313" key="7">
    <source>
        <dbReference type="EMBL" id="CAE8610563.1"/>
    </source>
</evidence>
<name>A0A813FJ45_POLGL</name>
<dbReference type="SMART" id="SM00054">
    <property type="entry name" value="EFh"/>
    <property type="match status" value="2"/>
</dbReference>
<keyword evidence="3" id="KW-0677">Repeat</keyword>
<gene>
    <name evidence="7" type="ORF">PGLA1383_LOCUS28378</name>
</gene>
<dbReference type="InterPro" id="IPR011992">
    <property type="entry name" value="EF-hand-dom_pair"/>
</dbReference>
<feature type="domain" description="EF-hand" evidence="6">
    <location>
        <begin position="158"/>
        <end position="193"/>
    </location>
</feature>
<dbReference type="SUPFAM" id="SSF47473">
    <property type="entry name" value="EF-hand"/>
    <property type="match status" value="1"/>
</dbReference>